<reference evidence="3" key="2">
    <citation type="submission" date="2020-05" db="UniProtKB">
        <authorList>
            <consortium name="EnsemblMetazoa"/>
        </authorList>
    </citation>
    <scope>IDENTIFICATION</scope>
    <source>
        <strain evidence="3">A-37</strain>
    </source>
</reference>
<keyword evidence="4" id="KW-1185">Reference proteome</keyword>
<proteinExistence type="predicted"/>
<organism evidence="3 4">
    <name type="scientific">Anopheles culicifacies</name>
    <dbReference type="NCBI Taxonomy" id="139723"/>
    <lineage>
        <taxon>Eukaryota</taxon>
        <taxon>Metazoa</taxon>
        <taxon>Ecdysozoa</taxon>
        <taxon>Arthropoda</taxon>
        <taxon>Hexapoda</taxon>
        <taxon>Insecta</taxon>
        <taxon>Pterygota</taxon>
        <taxon>Neoptera</taxon>
        <taxon>Endopterygota</taxon>
        <taxon>Diptera</taxon>
        <taxon>Nematocera</taxon>
        <taxon>Culicoidea</taxon>
        <taxon>Culicidae</taxon>
        <taxon>Anophelinae</taxon>
        <taxon>Anopheles</taxon>
        <taxon>culicifacies species complex</taxon>
    </lineage>
</organism>
<dbReference type="Proteomes" id="UP000075883">
    <property type="component" value="Unassembled WGS sequence"/>
</dbReference>
<feature type="transmembrane region" description="Helical" evidence="2">
    <location>
        <begin position="119"/>
        <end position="138"/>
    </location>
</feature>
<evidence type="ECO:0000313" key="4">
    <source>
        <dbReference type="Proteomes" id="UP000075883"/>
    </source>
</evidence>
<feature type="region of interest" description="Disordered" evidence="1">
    <location>
        <begin position="1"/>
        <end position="63"/>
    </location>
</feature>
<evidence type="ECO:0000256" key="1">
    <source>
        <dbReference type="SAM" id="MobiDB-lite"/>
    </source>
</evidence>
<dbReference type="VEuPathDB" id="VectorBase:ACUA013064"/>
<sequence>MSYNADDCPDSGDTVGAGGGSTTAAGGGTTGELNCATPTSPGMTRQDAVVMHGDGGSIDGGDPATIPSMAGYEPCDPLIILNLFQSLSATTNSLELQMKINLHVSGHPRRGHRGGRFRFLFYVVVSLFFLVSHAKRIGAKIGRHG</sequence>
<keyword evidence="2" id="KW-0472">Membrane</keyword>
<feature type="compositionally biased region" description="Gly residues" evidence="1">
    <location>
        <begin position="15"/>
        <end position="30"/>
    </location>
</feature>
<evidence type="ECO:0000313" key="3">
    <source>
        <dbReference type="EnsemblMetazoa" id="ACUA013064-PA"/>
    </source>
</evidence>
<evidence type="ECO:0000256" key="2">
    <source>
        <dbReference type="SAM" id="Phobius"/>
    </source>
</evidence>
<keyword evidence="2" id="KW-1133">Transmembrane helix</keyword>
<dbReference type="AlphaFoldDB" id="A0A182M9W2"/>
<name>A0A182M9W2_9DIPT</name>
<dbReference type="EnsemblMetazoa" id="ACUA013064-RA">
    <property type="protein sequence ID" value="ACUA013064-PA"/>
    <property type="gene ID" value="ACUA013064"/>
</dbReference>
<protein>
    <submittedName>
        <fullName evidence="3">Uncharacterized protein</fullName>
    </submittedName>
</protein>
<keyword evidence="2" id="KW-0812">Transmembrane</keyword>
<accession>A0A182M9W2</accession>
<dbReference type="EMBL" id="AXCM01013990">
    <property type="status" value="NOT_ANNOTATED_CDS"/>
    <property type="molecule type" value="Genomic_DNA"/>
</dbReference>
<reference evidence="4" key="1">
    <citation type="submission" date="2013-09" db="EMBL/GenBank/DDBJ databases">
        <title>The Genome Sequence of Anopheles culicifacies species A.</title>
        <authorList>
            <consortium name="The Broad Institute Genomics Platform"/>
            <person name="Neafsey D.E."/>
            <person name="Besansky N."/>
            <person name="Howell P."/>
            <person name="Walton C."/>
            <person name="Young S.K."/>
            <person name="Zeng Q."/>
            <person name="Gargeya S."/>
            <person name="Fitzgerald M."/>
            <person name="Haas B."/>
            <person name="Abouelleil A."/>
            <person name="Allen A.W."/>
            <person name="Alvarado L."/>
            <person name="Arachchi H.M."/>
            <person name="Berlin A.M."/>
            <person name="Chapman S.B."/>
            <person name="Gainer-Dewar J."/>
            <person name="Goldberg J."/>
            <person name="Griggs A."/>
            <person name="Gujja S."/>
            <person name="Hansen M."/>
            <person name="Howarth C."/>
            <person name="Imamovic A."/>
            <person name="Ireland A."/>
            <person name="Larimer J."/>
            <person name="McCowan C."/>
            <person name="Murphy C."/>
            <person name="Pearson M."/>
            <person name="Poon T.W."/>
            <person name="Priest M."/>
            <person name="Roberts A."/>
            <person name="Saif S."/>
            <person name="Shea T."/>
            <person name="Sisk P."/>
            <person name="Sykes S."/>
            <person name="Wortman J."/>
            <person name="Nusbaum C."/>
            <person name="Birren B."/>
        </authorList>
    </citation>
    <scope>NUCLEOTIDE SEQUENCE [LARGE SCALE GENOMIC DNA]</scope>
    <source>
        <strain evidence="4">A-37</strain>
    </source>
</reference>